<keyword evidence="1" id="KW-1133">Transmembrane helix</keyword>
<reference evidence="2" key="2">
    <citation type="journal article" date="2021" name="Data Brief">
        <title>Draft genome sequence data of the facultative, thermophilic, xylanolytic bacterium Paenibacillus sp. strain DA-C8.</title>
        <authorList>
            <person name="Chhe C."/>
            <person name="Uke A."/>
            <person name="Baramee S."/>
            <person name="Ungkulpasvich U."/>
            <person name="Tachaapaikoon C."/>
            <person name="Pason P."/>
            <person name="Waeonukul R."/>
            <person name="Ratanakhanokchai K."/>
            <person name="Kosugi A."/>
        </authorList>
    </citation>
    <scope>NUCLEOTIDE SEQUENCE</scope>
    <source>
        <strain evidence="2">DA-C8</strain>
    </source>
</reference>
<evidence type="ECO:0008006" key="4">
    <source>
        <dbReference type="Google" id="ProtNLM"/>
    </source>
</evidence>
<comment type="caution">
    <text evidence="2">The sequence shown here is derived from an EMBL/GenBank/DDBJ whole genome shotgun (WGS) entry which is preliminary data.</text>
</comment>
<gene>
    <name evidence="2" type="ORF">PRECH8_01710</name>
</gene>
<evidence type="ECO:0000313" key="2">
    <source>
        <dbReference type="EMBL" id="GFR36875.1"/>
    </source>
</evidence>
<proteinExistence type="predicted"/>
<dbReference type="Pfam" id="PF10966">
    <property type="entry name" value="DUF2768"/>
    <property type="match status" value="1"/>
</dbReference>
<evidence type="ECO:0000256" key="1">
    <source>
        <dbReference type="SAM" id="Phobius"/>
    </source>
</evidence>
<name>A0A916VFR9_9BACL</name>
<sequence>MPIDPMTKMWISFGAIGLLLLASGIVSFARAKTRGILRVILTIVAVIALIYGVILGYISIF</sequence>
<dbReference type="InterPro" id="IPR020076">
    <property type="entry name" value="DUF2768"/>
</dbReference>
<keyword evidence="1" id="KW-0472">Membrane</keyword>
<dbReference type="AlphaFoldDB" id="A0A916VFR9"/>
<feature type="transmembrane region" description="Helical" evidence="1">
    <location>
        <begin position="39"/>
        <end position="60"/>
    </location>
</feature>
<keyword evidence="1" id="KW-0812">Transmembrane</keyword>
<organism evidence="2 3">
    <name type="scientific">Insulibacter thermoxylanivorax</name>
    <dbReference type="NCBI Taxonomy" id="2749268"/>
    <lineage>
        <taxon>Bacteria</taxon>
        <taxon>Bacillati</taxon>
        <taxon>Bacillota</taxon>
        <taxon>Bacilli</taxon>
        <taxon>Bacillales</taxon>
        <taxon>Paenibacillaceae</taxon>
        <taxon>Insulibacter</taxon>
    </lineage>
</organism>
<reference evidence="2" key="1">
    <citation type="submission" date="2020-08" db="EMBL/GenBank/DDBJ databases">
        <authorList>
            <person name="Uke A."/>
            <person name="Chhe C."/>
            <person name="Baramee S."/>
            <person name="Kosugi A."/>
        </authorList>
    </citation>
    <scope>NUCLEOTIDE SEQUENCE</scope>
    <source>
        <strain evidence="2">DA-C8</strain>
    </source>
</reference>
<protein>
    <recommendedName>
        <fullName evidence="4">DUF2768 domain-containing protein</fullName>
    </recommendedName>
</protein>
<evidence type="ECO:0000313" key="3">
    <source>
        <dbReference type="Proteomes" id="UP000654993"/>
    </source>
</evidence>
<dbReference type="EMBL" id="BMAQ01000001">
    <property type="protein sequence ID" value="GFR36875.1"/>
    <property type="molecule type" value="Genomic_DNA"/>
</dbReference>
<accession>A0A916VFR9</accession>
<keyword evidence="3" id="KW-1185">Reference proteome</keyword>
<dbReference type="Proteomes" id="UP000654993">
    <property type="component" value="Unassembled WGS sequence"/>
</dbReference>
<dbReference type="RefSeq" id="WP_308808398.1">
    <property type="nucleotide sequence ID" value="NZ_BMAQ01000001.1"/>
</dbReference>